<accession>A0A0D2D0V7</accession>
<organism evidence="1 2">
    <name type="scientific">Exophiala oligosperma</name>
    <dbReference type="NCBI Taxonomy" id="215243"/>
    <lineage>
        <taxon>Eukaryota</taxon>
        <taxon>Fungi</taxon>
        <taxon>Dikarya</taxon>
        <taxon>Ascomycota</taxon>
        <taxon>Pezizomycotina</taxon>
        <taxon>Eurotiomycetes</taxon>
        <taxon>Chaetothyriomycetidae</taxon>
        <taxon>Chaetothyriales</taxon>
        <taxon>Herpotrichiellaceae</taxon>
        <taxon>Exophiala</taxon>
    </lineage>
</organism>
<evidence type="ECO:0000313" key="1">
    <source>
        <dbReference type="EMBL" id="KIW35875.1"/>
    </source>
</evidence>
<dbReference type="GeneID" id="27363871"/>
<dbReference type="VEuPathDB" id="FungiDB:PV06_11797"/>
<dbReference type="RefSeq" id="XP_016256091.1">
    <property type="nucleotide sequence ID" value="XM_016413527.1"/>
</dbReference>
<protein>
    <submittedName>
        <fullName evidence="1">Uncharacterized protein</fullName>
    </submittedName>
</protein>
<keyword evidence="2" id="KW-1185">Reference proteome</keyword>
<evidence type="ECO:0000313" key="2">
    <source>
        <dbReference type="Proteomes" id="UP000053342"/>
    </source>
</evidence>
<name>A0A0D2D0V7_9EURO</name>
<dbReference type="EMBL" id="KN847395">
    <property type="protein sequence ID" value="KIW35875.1"/>
    <property type="molecule type" value="Genomic_DNA"/>
</dbReference>
<dbReference type="InterPro" id="IPR054208">
    <property type="entry name" value="DUF6914"/>
</dbReference>
<sequence>MSNKDRLYICLYARGGQPKMRDLEDTYHWALMVGPKIEKPEKEGVRYHAKEKVGSDGVHWEFEKRSVSLRPTSMLLVRVLIGKVDDSARLDAILRQTPVRDGLDGWNCVAWLKEALELVSKDKKAVGTSVLVWNTVRKTAMDYCNQKKADGRFSSARYNPEKVPTYDLLEHKETTS</sequence>
<reference evidence="1 2" key="1">
    <citation type="submission" date="2015-01" db="EMBL/GenBank/DDBJ databases">
        <title>The Genome Sequence of Exophiala oligosperma CBS72588.</title>
        <authorList>
            <consortium name="The Broad Institute Genomics Platform"/>
            <person name="Cuomo C."/>
            <person name="de Hoog S."/>
            <person name="Gorbushina A."/>
            <person name="Stielow B."/>
            <person name="Teixiera M."/>
            <person name="Abouelleil A."/>
            <person name="Chapman S.B."/>
            <person name="Priest M."/>
            <person name="Young S.K."/>
            <person name="Wortman J."/>
            <person name="Nusbaum C."/>
            <person name="Birren B."/>
        </authorList>
    </citation>
    <scope>NUCLEOTIDE SEQUENCE [LARGE SCALE GENOMIC DNA]</scope>
    <source>
        <strain evidence="1 2">CBS 72588</strain>
    </source>
</reference>
<dbReference type="Pfam" id="PF21858">
    <property type="entry name" value="DUF6914"/>
    <property type="match status" value="1"/>
</dbReference>
<gene>
    <name evidence="1" type="ORF">PV06_11797</name>
</gene>
<dbReference type="Proteomes" id="UP000053342">
    <property type="component" value="Unassembled WGS sequence"/>
</dbReference>
<dbReference type="AlphaFoldDB" id="A0A0D2D0V7"/>
<proteinExistence type="predicted"/>
<dbReference type="OrthoDB" id="4157632at2759"/>
<dbReference type="HOGENOM" id="CLU_095770_2_0_1"/>